<name>A0A918DY24_9GAMM</name>
<keyword evidence="3" id="KW-1185">Reference proteome</keyword>
<dbReference type="GO" id="GO:0008808">
    <property type="term" value="F:cardiolipin synthase activity"/>
    <property type="evidence" value="ECO:0007669"/>
    <property type="project" value="TreeGrafter"/>
</dbReference>
<accession>A0A918DY24</accession>
<dbReference type="SMART" id="SM00155">
    <property type="entry name" value="PLDc"/>
    <property type="match status" value="2"/>
</dbReference>
<reference evidence="2 3" key="1">
    <citation type="journal article" date="2014" name="Int. J. Syst. Evol. Microbiol.">
        <title>Complete genome sequence of Corynebacterium casei LMG S-19264T (=DSM 44701T), isolated from a smear-ripened cheese.</title>
        <authorList>
            <consortium name="US DOE Joint Genome Institute (JGI-PGF)"/>
            <person name="Walter F."/>
            <person name="Albersmeier A."/>
            <person name="Kalinowski J."/>
            <person name="Ruckert C."/>
        </authorList>
    </citation>
    <scope>NUCLEOTIDE SEQUENCE [LARGE SCALE GENOMIC DNA]</scope>
    <source>
        <strain evidence="2 3">CGMCC 1.7286</strain>
    </source>
</reference>
<dbReference type="GO" id="GO:0032049">
    <property type="term" value="P:cardiolipin biosynthetic process"/>
    <property type="evidence" value="ECO:0007669"/>
    <property type="project" value="UniProtKB-ARBA"/>
</dbReference>
<comment type="caution">
    <text evidence="2">The sequence shown here is derived from an EMBL/GenBank/DDBJ whole genome shotgun (WGS) entry which is preliminary data.</text>
</comment>
<gene>
    <name evidence="2" type="ORF">GCM10011348_40720</name>
</gene>
<organism evidence="2 3">
    <name type="scientific">Marinobacterium nitratireducens</name>
    <dbReference type="NCBI Taxonomy" id="518897"/>
    <lineage>
        <taxon>Bacteria</taxon>
        <taxon>Pseudomonadati</taxon>
        <taxon>Pseudomonadota</taxon>
        <taxon>Gammaproteobacteria</taxon>
        <taxon>Oceanospirillales</taxon>
        <taxon>Oceanospirillaceae</taxon>
        <taxon>Marinobacterium</taxon>
    </lineage>
</organism>
<evidence type="ECO:0000313" key="3">
    <source>
        <dbReference type="Proteomes" id="UP000599578"/>
    </source>
</evidence>
<sequence length="373" mass="43360">MQQHRRFKWRAGNAVELIVDGEQFFPVMLRAIREASHSVLMEFYLVSSGHIMDRFIDELIGAARRGVMVRLIIDGFGGRKLSDRDRRRLEAEGILILVYNPLKLNKLTRNFARDHRKLMIVDQQRAFIGGTGLTDEYWLSEHRGCPWHEVMLSLTGPVVADLLALYNGLWQRFTATRLPPGAAGPALGPALMKVTTTEGLYQQGIKLSFLQQVHRAEERVWLATAYFLPSRSVRRALRRAALRGVDVRLIVAGPYTDQPWVFHASKRHYQRLLKAGVRIFEYQPRFLHAKVGVVDDWSSVGSCNLDHWNLRWNLEANVEVKEPEFIGQVTRMLQADLEHCLEVTLARWSERPWHRRFLEYIWSWISQMVLRIR</sequence>
<dbReference type="CDD" id="cd09159">
    <property type="entry name" value="PLDc_ybhO_like_2"/>
    <property type="match status" value="1"/>
</dbReference>
<dbReference type="PROSITE" id="PS50035">
    <property type="entry name" value="PLD"/>
    <property type="match status" value="1"/>
</dbReference>
<dbReference type="AlphaFoldDB" id="A0A918DY24"/>
<dbReference type="SUPFAM" id="SSF56024">
    <property type="entry name" value="Phospholipase D/nuclease"/>
    <property type="match status" value="2"/>
</dbReference>
<dbReference type="InterPro" id="IPR001736">
    <property type="entry name" value="PLipase_D/transphosphatidylase"/>
</dbReference>
<feature type="domain" description="PLD phosphodiesterase" evidence="1">
    <location>
        <begin position="110"/>
        <end position="137"/>
    </location>
</feature>
<dbReference type="InterPro" id="IPR025202">
    <property type="entry name" value="PLD-like_dom"/>
</dbReference>
<protein>
    <submittedName>
        <fullName evidence="2">Cardiolipin synthase B</fullName>
    </submittedName>
</protein>
<dbReference type="EMBL" id="BMLT01000013">
    <property type="protein sequence ID" value="GGO87465.1"/>
    <property type="molecule type" value="Genomic_DNA"/>
</dbReference>
<dbReference type="Pfam" id="PF13091">
    <property type="entry name" value="PLDc_2"/>
    <property type="match status" value="2"/>
</dbReference>
<dbReference type="RefSeq" id="WP_188862478.1">
    <property type="nucleotide sequence ID" value="NZ_BMLT01000013.1"/>
</dbReference>
<dbReference type="PANTHER" id="PTHR21248">
    <property type="entry name" value="CARDIOLIPIN SYNTHASE"/>
    <property type="match status" value="1"/>
</dbReference>
<evidence type="ECO:0000259" key="1">
    <source>
        <dbReference type="PROSITE" id="PS50035"/>
    </source>
</evidence>
<dbReference type="PANTHER" id="PTHR21248:SF23">
    <property type="entry name" value="CARDIOLIPIN SYNTHASE B"/>
    <property type="match status" value="1"/>
</dbReference>
<evidence type="ECO:0000313" key="2">
    <source>
        <dbReference type="EMBL" id="GGO87465.1"/>
    </source>
</evidence>
<dbReference type="Proteomes" id="UP000599578">
    <property type="component" value="Unassembled WGS sequence"/>
</dbReference>
<proteinExistence type="predicted"/>
<dbReference type="GO" id="GO:0016020">
    <property type="term" value="C:membrane"/>
    <property type="evidence" value="ECO:0007669"/>
    <property type="project" value="TreeGrafter"/>
</dbReference>
<dbReference type="CDD" id="cd09110">
    <property type="entry name" value="PLDc_CLS_1"/>
    <property type="match status" value="1"/>
</dbReference>
<dbReference type="Gene3D" id="3.30.870.10">
    <property type="entry name" value="Endonuclease Chain A"/>
    <property type="match status" value="2"/>
</dbReference>